<dbReference type="InterPro" id="IPR005790">
    <property type="entry name" value="DNA_polIII_delta"/>
</dbReference>
<protein>
    <recommendedName>
        <fullName evidence="5">DNA polymerase III delta N-terminal domain-containing protein</fullName>
    </recommendedName>
</protein>
<dbReference type="GO" id="GO:0006261">
    <property type="term" value="P:DNA-templated DNA replication"/>
    <property type="evidence" value="ECO:0007669"/>
    <property type="project" value="TreeGrafter"/>
</dbReference>
<keyword evidence="2" id="KW-0548">Nucleotidyltransferase</keyword>
<dbReference type="Pfam" id="PF06144">
    <property type="entry name" value="DNA_pol3_delta"/>
    <property type="match status" value="1"/>
</dbReference>
<dbReference type="Gene3D" id="3.40.50.300">
    <property type="entry name" value="P-loop containing nucleotide triphosphate hydrolases"/>
    <property type="match status" value="1"/>
</dbReference>
<organism evidence="6">
    <name type="scientific">marine sediment metagenome</name>
    <dbReference type="NCBI Taxonomy" id="412755"/>
    <lineage>
        <taxon>unclassified sequences</taxon>
        <taxon>metagenomes</taxon>
        <taxon>ecological metagenomes</taxon>
    </lineage>
</organism>
<dbReference type="GO" id="GO:0003887">
    <property type="term" value="F:DNA-directed DNA polymerase activity"/>
    <property type="evidence" value="ECO:0007669"/>
    <property type="project" value="UniProtKB-KW"/>
</dbReference>
<reference evidence="6" key="1">
    <citation type="journal article" date="2014" name="Front. Microbiol.">
        <title>High frequency of phylogenetically diverse reductive dehalogenase-homologous genes in deep subseafloor sedimentary metagenomes.</title>
        <authorList>
            <person name="Kawai M."/>
            <person name="Futagami T."/>
            <person name="Toyoda A."/>
            <person name="Takaki Y."/>
            <person name="Nishi S."/>
            <person name="Hori S."/>
            <person name="Arai W."/>
            <person name="Tsubouchi T."/>
            <person name="Morono Y."/>
            <person name="Uchiyama I."/>
            <person name="Ito T."/>
            <person name="Fujiyama A."/>
            <person name="Inagaki F."/>
            <person name="Takami H."/>
        </authorList>
    </citation>
    <scope>NUCLEOTIDE SEQUENCE</scope>
    <source>
        <strain evidence="6">Expedition CK06-06</strain>
    </source>
</reference>
<dbReference type="EMBL" id="BART01001756">
    <property type="protein sequence ID" value="GAG73000.1"/>
    <property type="molecule type" value="Genomic_DNA"/>
</dbReference>
<comment type="caution">
    <text evidence="6">The sequence shown here is derived from an EMBL/GenBank/DDBJ whole genome shotgun (WGS) entry which is preliminary data.</text>
</comment>
<feature type="non-terminal residue" evidence="6">
    <location>
        <position position="246"/>
    </location>
</feature>
<keyword evidence="1" id="KW-0808">Transferase</keyword>
<evidence type="ECO:0000259" key="5">
    <source>
        <dbReference type="Pfam" id="PF06144"/>
    </source>
</evidence>
<dbReference type="InterPro" id="IPR027417">
    <property type="entry name" value="P-loop_NTPase"/>
</dbReference>
<dbReference type="GO" id="GO:0003677">
    <property type="term" value="F:DNA binding"/>
    <property type="evidence" value="ECO:0007669"/>
    <property type="project" value="InterPro"/>
</dbReference>
<proteinExistence type="predicted"/>
<gene>
    <name evidence="6" type="ORF">S01H4_05898</name>
</gene>
<evidence type="ECO:0000256" key="4">
    <source>
        <dbReference type="ARBA" id="ARBA00022932"/>
    </source>
</evidence>
<dbReference type="SUPFAM" id="SSF52540">
    <property type="entry name" value="P-loop containing nucleoside triphosphate hydrolases"/>
    <property type="match status" value="1"/>
</dbReference>
<dbReference type="PANTHER" id="PTHR34388">
    <property type="entry name" value="DNA POLYMERASE III SUBUNIT DELTA"/>
    <property type="match status" value="1"/>
</dbReference>
<dbReference type="GO" id="GO:0009360">
    <property type="term" value="C:DNA polymerase III complex"/>
    <property type="evidence" value="ECO:0007669"/>
    <property type="project" value="InterPro"/>
</dbReference>
<evidence type="ECO:0000256" key="2">
    <source>
        <dbReference type="ARBA" id="ARBA00022695"/>
    </source>
</evidence>
<keyword evidence="4" id="KW-0239">DNA-directed DNA polymerase</keyword>
<dbReference type="Gene3D" id="1.10.8.60">
    <property type="match status" value="1"/>
</dbReference>
<sequence length="246" mass="28463">MNQGKYMNYENMLNLTRQEKIYPVYLFYGKENYLKEDISKKLRNRLIDPAYRELNYKIFYGDKLSINEVINDLKTLPLMSKHKLVVIKEAEKIIKNDETKLVNYFNQLSLKNNFSTLIIIYKESSPNKELVTAIKKVGVVSNFSITDKAKLTLWINSKFRQSNKKITPEALFYLQSIVGSDLGRLFNEIEKIDIYTKDQKIIEKEDVMITVGGSEAVNIFKVLDSIGDKDIKNAIDGLVKLNQGNL</sequence>
<dbReference type="InterPro" id="IPR010372">
    <property type="entry name" value="DNA_pol3_delta_N"/>
</dbReference>
<dbReference type="PANTHER" id="PTHR34388:SF1">
    <property type="entry name" value="DNA POLYMERASE III SUBUNIT DELTA"/>
    <property type="match status" value="1"/>
</dbReference>
<dbReference type="AlphaFoldDB" id="X0ZT56"/>
<feature type="domain" description="DNA polymerase III delta N-terminal" evidence="5">
    <location>
        <begin position="25"/>
        <end position="140"/>
    </location>
</feature>
<name>X0ZT56_9ZZZZ</name>
<evidence type="ECO:0000256" key="3">
    <source>
        <dbReference type="ARBA" id="ARBA00022705"/>
    </source>
</evidence>
<evidence type="ECO:0000313" key="6">
    <source>
        <dbReference type="EMBL" id="GAG73000.1"/>
    </source>
</evidence>
<keyword evidence="3" id="KW-0235">DNA replication</keyword>
<dbReference type="NCBIfam" id="TIGR01128">
    <property type="entry name" value="holA"/>
    <property type="match status" value="1"/>
</dbReference>
<accession>X0ZT56</accession>
<evidence type="ECO:0000256" key="1">
    <source>
        <dbReference type="ARBA" id="ARBA00022679"/>
    </source>
</evidence>